<evidence type="ECO:0000256" key="1">
    <source>
        <dbReference type="SAM" id="Phobius"/>
    </source>
</evidence>
<dbReference type="AlphaFoldDB" id="A0A8S9GML7"/>
<reference evidence="2" key="1">
    <citation type="submission" date="2019-12" db="EMBL/GenBank/DDBJ databases">
        <title>Genome sequencing and annotation of Brassica cretica.</title>
        <authorList>
            <person name="Studholme D.J."/>
            <person name="Sarris P.F."/>
        </authorList>
    </citation>
    <scope>NUCLEOTIDE SEQUENCE</scope>
    <source>
        <strain evidence="2">PFS-102/07</strain>
        <tissue evidence="2">Leaf</tissue>
    </source>
</reference>
<comment type="caution">
    <text evidence="2">The sequence shown here is derived from an EMBL/GenBank/DDBJ whole genome shotgun (WGS) entry which is preliminary data.</text>
</comment>
<gene>
    <name evidence="2" type="ORF">F2Q70_00023159</name>
</gene>
<proteinExistence type="predicted"/>
<name>A0A8S9GML7_BRACR</name>
<keyword evidence="1" id="KW-0472">Membrane</keyword>
<dbReference type="EMBL" id="QGKY02001925">
    <property type="protein sequence ID" value="KAF2546789.1"/>
    <property type="molecule type" value="Genomic_DNA"/>
</dbReference>
<feature type="transmembrane region" description="Helical" evidence="1">
    <location>
        <begin position="31"/>
        <end position="50"/>
    </location>
</feature>
<keyword evidence="1" id="KW-0812">Transmembrane</keyword>
<organism evidence="2">
    <name type="scientific">Brassica cretica</name>
    <name type="common">Mustard</name>
    <dbReference type="NCBI Taxonomy" id="69181"/>
    <lineage>
        <taxon>Eukaryota</taxon>
        <taxon>Viridiplantae</taxon>
        <taxon>Streptophyta</taxon>
        <taxon>Embryophyta</taxon>
        <taxon>Tracheophyta</taxon>
        <taxon>Spermatophyta</taxon>
        <taxon>Magnoliopsida</taxon>
        <taxon>eudicotyledons</taxon>
        <taxon>Gunneridae</taxon>
        <taxon>Pentapetalae</taxon>
        <taxon>rosids</taxon>
        <taxon>malvids</taxon>
        <taxon>Brassicales</taxon>
        <taxon>Brassicaceae</taxon>
        <taxon>Brassiceae</taxon>
        <taxon>Brassica</taxon>
    </lineage>
</organism>
<sequence length="51" mass="5471">MGGGYETWVMIVMEENSDGYEKIGDDNGFDVTVVAVIAMMVIITSAVVVIT</sequence>
<keyword evidence="1" id="KW-1133">Transmembrane helix</keyword>
<evidence type="ECO:0000313" key="2">
    <source>
        <dbReference type="EMBL" id="KAF2546789.1"/>
    </source>
</evidence>
<accession>A0A8S9GML7</accession>
<protein>
    <submittedName>
        <fullName evidence="2">Uncharacterized protein</fullName>
    </submittedName>
</protein>